<dbReference type="GO" id="GO:0016020">
    <property type="term" value="C:membrane"/>
    <property type="evidence" value="ECO:0007669"/>
    <property type="project" value="UniProtKB-SubCell"/>
</dbReference>
<feature type="transmembrane region" description="Helical" evidence="13">
    <location>
        <begin position="872"/>
        <end position="895"/>
    </location>
</feature>
<evidence type="ECO:0000259" key="16">
    <source>
        <dbReference type="Pfam" id="PF23259"/>
    </source>
</evidence>
<evidence type="ECO:0000256" key="4">
    <source>
        <dbReference type="ARBA" id="ARBA00022448"/>
    </source>
</evidence>
<feature type="domain" description="Cation/H+ exchanger transmembrane" evidence="14">
    <location>
        <begin position="65"/>
        <end position="437"/>
    </location>
</feature>
<comment type="similarity">
    <text evidence="12">Belongs to the monovalent cation:proton antiporter 2 (CPA2) transporter (TC 2.A.37) family. CHX (TC 2.A.37.4) subfamily.</text>
</comment>
<evidence type="ECO:0000313" key="17">
    <source>
        <dbReference type="EnsemblPlants" id="OMERI08G01440.1"/>
    </source>
</evidence>
<feature type="domain" description="Cation/H+ exchanger transmembrane" evidence="14">
    <location>
        <begin position="891"/>
        <end position="1263"/>
    </location>
</feature>
<feature type="transmembrane region" description="Helical" evidence="13">
    <location>
        <begin position="46"/>
        <end position="69"/>
    </location>
</feature>
<evidence type="ECO:0000256" key="8">
    <source>
        <dbReference type="ARBA" id="ARBA00022958"/>
    </source>
</evidence>
<evidence type="ECO:0000256" key="5">
    <source>
        <dbReference type="ARBA" id="ARBA00022538"/>
    </source>
</evidence>
<dbReference type="Gramene" id="OMERI08G01440.1">
    <property type="protein sequence ID" value="OMERI08G01440.1"/>
    <property type="gene ID" value="OMERI08G01440"/>
</dbReference>
<feature type="transmembrane region" description="Helical" evidence="13">
    <location>
        <begin position="1111"/>
        <end position="1130"/>
    </location>
</feature>
<dbReference type="InterPro" id="IPR038770">
    <property type="entry name" value="Na+/solute_symporter_sf"/>
</dbReference>
<evidence type="ECO:0000313" key="18">
    <source>
        <dbReference type="Proteomes" id="UP000008021"/>
    </source>
</evidence>
<dbReference type="FunFam" id="1.20.1530.20:FF:000028">
    <property type="entry name" value="Cation/H(+) antiporter 14"/>
    <property type="match status" value="2"/>
</dbReference>
<feature type="transmembrane region" description="Helical" evidence="13">
    <location>
        <begin position="1037"/>
        <end position="1060"/>
    </location>
</feature>
<feature type="domain" description="Cation/H(+) antiporter C-terminal" evidence="16">
    <location>
        <begin position="654"/>
        <end position="799"/>
    </location>
</feature>
<feature type="transmembrane region" description="Helical" evidence="13">
    <location>
        <begin position="185"/>
        <end position="204"/>
    </location>
</feature>
<protein>
    <recommendedName>
        <fullName evidence="19">Cation/H+ exchanger domain-containing protein</fullName>
    </recommendedName>
</protein>
<name>A0A0E0EH68_9ORYZ</name>
<keyword evidence="8" id="KW-0630">Potassium</keyword>
<feature type="domain" description="Cation/H(+) antiporter C-terminal" evidence="16">
    <location>
        <begin position="1480"/>
        <end position="1625"/>
    </location>
</feature>
<dbReference type="PANTHER" id="PTHR32468">
    <property type="entry name" value="CATION/H + ANTIPORTER"/>
    <property type="match status" value="1"/>
</dbReference>
<dbReference type="GO" id="GO:0012505">
    <property type="term" value="C:endomembrane system"/>
    <property type="evidence" value="ECO:0007669"/>
    <property type="project" value="TreeGrafter"/>
</dbReference>
<evidence type="ECO:0000256" key="1">
    <source>
        <dbReference type="ARBA" id="ARBA00003198"/>
    </source>
</evidence>
<dbReference type="Gene3D" id="1.20.1530.20">
    <property type="match status" value="2"/>
</dbReference>
<feature type="transmembrane region" description="Helical" evidence="13">
    <location>
        <begin position="211"/>
        <end position="234"/>
    </location>
</feature>
<feature type="transmembrane region" description="Helical" evidence="13">
    <location>
        <begin position="285"/>
        <end position="304"/>
    </location>
</feature>
<feature type="transmembrane region" description="Helical" evidence="13">
    <location>
        <begin position="1072"/>
        <end position="1091"/>
    </location>
</feature>
<evidence type="ECO:0000256" key="13">
    <source>
        <dbReference type="SAM" id="Phobius"/>
    </source>
</evidence>
<reference evidence="17" key="1">
    <citation type="submission" date="2015-04" db="UniProtKB">
        <authorList>
            <consortium name="EnsemblPlants"/>
        </authorList>
    </citation>
    <scope>IDENTIFICATION</scope>
</reference>
<evidence type="ECO:0000256" key="12">
    <source>
        <dbReference type="ARBA" id="ARBA00038341"/>
    </source>
</evidence>
<evidence type="ECO:0000256" key="3">
    <source>
        <dbReference type="ARBA" id="ARBA00004141"/>
    </source>
</evidence>
<dbReference type="Proteomes" id="UP000008021">
    <property type="component" value="Chromosome 8"/>
</dbReference>
<sequence length="1669" mass="179778">MSLAPPAARVHLQEVAVNVNKSLFCFDHDSGATSSGVFAGDDPLKFYFPLFLYHVCTVFTLSRAINALLRRANVPLVISQILAGTLLGPSFLGHIAPRVGELFATPEGWVLINTIGGYAFTLHIFVIGVKTDLGMIRKSGKKAIAIAVLGTASPHLAMYITGLALKARVPAAWAASFLLTNLNSWWSLSAFIVVCCTLHDLNLLSSKLGRLAMSAALIGDFANTFSIAGVTSYLLAASPSEKLQRIGIASVIAFTTFIAFMALVARPAILRLISDVPEGALLTEARLIAVLLICLTCSFTGELLGLHATYGPFMLGLMLPGGAPLGVTMAERLDRLVAGVLMPLLFAQGGMRLNVKKITDASTCALLETFLVVGVVSKFVASIMPCLYCRMPVRDAMVVGLMMNFKGITEVVYASAFEDAQVLDEQVYAAFMINVLLIGAASASAVKYMYHPEEKYVAHRRRTVEHKKLGEELRVVACIHSQDDVGPMLALLDASSPTPMSPLSVYLLHLVPLAGLTSSVLRHFKHGKRNCVPSGTTDSERVVNAFQFFVQHRPPGAASLVPYVCIAPYATMHDDVCAVALEKRAMLIVVPFHQRLAIDGSVEPTSHNAGAIQAANTNILNYSPCSVAILVDRGSLSTVAAAAAAAADEFPHRVALYFLGGPDDREALALAATMAEDATIGLTVFRFMLPADRQSRDGEEDRRDEAELQEFVRRWVDDHRVAYSENMVGGSDEMVDVIRKTSPAFNLLVVGRRSESPESPLTAGISDWSEHLELGVLGDLLTSTDFGCRVSTLVVQQQTMAAAGESCRLPELPAKHKSDGPLLRPPMSLAPPAARVHLQEVAVNVNKSLFCFDHDSGATSSGVFAGDDPLKFYFPLFLYHVCTVFTLSRAINALLRRANVPLVISQILAGTLLGPSFLGHIAPRVGELFATPEGWVLINTIGGYAFTLHIFVIGVKTDLGMIRKSGKKAIAIAVLGTASPHLAMYITGLALKARVPAAWAASFLLTNLNSWWSLSAFIVVCCTLHDLNLLSSKLGRLAMSAALIGDFANTFSIAGVTSYLLAASPSEKLQRIGIASVIAFTTFIAFMALVARPAILRLISDVPEGALLTEARLIAVLLICLTCSFTGELLGLHATYGPFMLGLMLPGGAPLGVTMAERLDRLVAGVLMPLLFAQGGMRLNVKKITDASTCALLETFLVVGVVSKFVASIMPCLYCRMPVRDAMVVGLMMNFKGITEVVYASAFEDAQVLDEQVYAAFMINVLLIGAASASAVKYMYHPEEKYVAHRRRTVEHKKLGEELRVVACIHSQDDVGPMLALLDASSPTPMSPLSVYLLHLVPLAGLTSSVLRHFKHGKRNCVPSGTTDSERVVNAFQFFVQHRPPGAASLVPYVCIAPYATMHDDVCAVALEKRAMLIVVPFHQRLAIDGSVEPTSHNAGAIQAANTNILNYSPCSVAILVDRGSLSTVAAAAAAAADEFPHRVALYFLGGPDDREALALAATMAEDATIGLTVFRFMLPADRQSRDGEEDRRDEAELQEFVRRWVDDHRVAYSENMVGGSDEMVDVIRKTSPAFNLLVVGRRSESPESPLTAGISDWSEHLELGVLGDLLTSTDFGCRVSTLVVQQQTMAAAGESCRSACKLSIETTQKYYTNRSFAKNWRHGIDQGQVLEA</sequence>
<dbReference type="InterPro" id="IPR057291">
    <property type="entry name" value="CHX17_2nd"/>
</dbReference>
<dbReference type="Gene3D" id="3.40.50.12370">
    <property type="match status" value="2"/>
</dbReference>
<feature type="domain" description="Cation/H(+) antiporter central" evidence="15">
    <location>
        <begin position="503"/>
        <end position="635"/>
    </location>
</feature>
<proteinExistence type="inferred from homology"/>
<dbReference type="GO" id="GO:0015297">
    <property type="term" value="F:antiporter activity"/>
    <property type="evidence" value="ECO:0007669"/>
    <property type="project" value="InterPro"/>
</dbReference>
<feature type="transmembrane region" description="Helical" evidence="13">
    <location>
        <begin position="76"/>
        <end position="96"/>
    </location>
</feature>
<dbReference type="GO" id="GO:0009941">
    <property type="term" value="C:chloroplast envelope"/>
    <property type="evidence" value="ECO:0007669"/>
    <property type="project" value="UniProtKB-SubCell"/>
</dbReference>
<keyword evidence="4" id="KW-0813">Transport</keyword>
<dbReference type="FunFam" id="3.40.50.12370:FF:000002">
    <property type="entry name" value="Cation/H(+) antiporter 14"/>
    <property type="match status" value="2"/>
</dbReference>
<feature type="transmembrane region" description="Helical" evidence="13">
    <location>
        <begin position="969"/>
        <end position="991"/>
    </location>
</feature>
<dbReference type="PANTHER" id="PTHR32468:SF102">
    <property type="entry name" value="OS08G0117800 PROTEIN"/>
    <property type="match status" value="1"/>
</dbReference>
<dbReference type="eggNOG" id="KOG1650">
    <property type="taxonomic scope" value="Eukaryota"/>
</dbReference>
<keyword evidence="5" id="KW-0633">Potassium transport</keyword>
<evidence type="ECO:0008006" key="19">
    <source>
        <dbReference type="Google" id="ProtNLM"/>
    </source>
</evidence>
<keyword evidence="9 13" id="KW-1133">Transmembrane helix</keyword>
<dbReference type="GO" id="GO:0006813">
    <property type="term" value="P:potassium ion transport"/>
    <property type="evidence" value="ECO:0007669"/>
    <property type="project" value="UniProtKB-KW"/>
</dbReference>
<dbReference type="InterPro" id="IPR050794">
    <property type="entry name" value="CPA2_transporter"/>
</dbReference>
<dbReference type="STRING" id="40149.A0A0E0EH68"/>
<feature type="transmembrane region" description="Helical" evidence="13">
    <location>
        <begin position="143"/>
        <end position="165"/>
    </location>
</feature>
<keyword evidence="7" id="KW-0809">Transit peptide</keyword>
<evidence type="ECO:0000256" key="2">
    <source>
        <dbReference type="ARBA" id="ARBA00004119"/>
    </source>
</evidence>
<dbReference type="GO" id="GO:0006885">
    <property type="term" value="P:regulation of pH"/>
    <property type="evidence" value="ECO:0007669"/>
    <property type="project" value="TreeGrafter"/>
</dbReference>
<feature type="transmembrane region" description="Helical" evidence="13">
    <location>
        <begin position="934"/>
        <end position="957"/>
    </location>
</feature>
<dbReference type="InterPro" id="IPR006153">
    <property type="entry name" value="Cation/H_exchanger_TM"/>
</dbReference>
<keyword evidence="6 13" id="KW-0812">Transmembrane</keyword>
<evidence type="ECO:0000256" key="9">
    <source>
        <dbReference type="ARBA" id="ARBA00022989"/>
    </source>
</evidence>
<keyword evidence="11 13" id="KW-0472">Membrane</keyword>
<organism evidence="17">
    <name type="scientific">Oryza meridionalis</name>
    <dbReference type="NCBI Taxonomy" id="40149"/>
    <lineage>
        <taxon>Eukaryota</taxon>
        <taxon>Viridiplantae</taxon>
        <taxon>Streptophyta</taxon>
        <taxon>Embryophyta</taxon>
        <taxon>Tracheophyta</taxon>
        <taxon>Spermatophyta</taxon>
        <taxon>Magnoliopsida</taxon>
        <taxon>Liliopsida</taxon>
        <taxon>Poales</taxon>
        <taxon>Poaceae</taxon>
        <taxon>BOP clade</taxon>
        <taxon>Oryzoideae</taxon>
        <taxon>Oryzeae</taxon>
        <taxon>Oryzinae</taxon>
        <taxon>Oryza</taxon>
    </lineage>
</organism>
<keyword evidence="10" id="KW-0406">Ion transport</keyword>
<feature type="domain" description="Cation/H(+) antiporter central" evidence="15">
    <location>
        <begin position="1329"/>
        <end position="1461"/>
    </location>
</feature>
<dbReference type="InterPro" id="IPR057290">
    <property type="entry name" value="CHX17_C"/>
</dbReference>
<comment type="subcellular location">
    <subcellularLocation>
        <location evidence="3">Membrane</location>
        <topology evidence="3">Multi-pass membrane protein</topology>
    </subcellularLocation>
    <subcellularLocation>
        <location evidence="2">Plastid</location>
        <location evidence="2">Chloroplast envelope</location>
    </subcellularLocation>
</comment>
<dbReference type="Pfam" id="PF23256">
    <property type="entry name" value="CHX17_2nd"/>
    <property type="match status" value="2"/>
</dbReference>
<feature type="transmembrane region" description="Helical" evidence="13">
    <location>
        <begin position="108"/>
        <end position="131"/>
    </location>
</feature>
<feature type="transmembrane region" description="Helical" evidence="13">
    <location>
        <begin position="246"/>
        <end position="265"/>
    </location>
</feature>
<comment type="function">
    <text evidence="1">May function as sodium-coupled metabolite transporter across the chloroplast envelope.</text>
</comment>
<feature type="transmembrane region" description="Helical" evidence="13">
    <location>
        <begin position="1011"/>
        <end position="1030"/>
    </location>
</feature>
<evidence type="ECO:0000256" key="10">
    <source>
        <dbReference type="ARBA" id="ARBA00023065"/>
    </source>
</evidence>
<evidence type="ECO:0000259" key="14">
    <source>
        <dbReference type="Pfam" id="PF00999"/>
    </source>
</evidence>
<evidence type="ECO:0000256" key="7">
    <source>
        <dbReference type="ARBA" id="ARBA00022946"/>
    </source>
</evidence>
<dbReference type="EnsemblPlants" id="OMERI08G01440.1">
    <property type="protein sequence ID" value="OMERI08G01440.1"/>
    <property type="gene ID" value="OMERI08G01440"/>
</dbReference>
<dbReference type="HOGENOM" id="CLU_241881_0_0_1"/>
<dbReference type="Pfam" id="PF00999">
    <property type="entry name" value="Na_H_Exchanger"/>
    <property type="match status" value="2"/>
</dbReference>
<reference evidence="17" key="2">
    <citation type="submission" date="2018-05" db="EMBL/GenBank/DDBJ databases">
        <title>OmerRS3 (Oryza meridionalis Reference Sequence Version 3).</title>
        <authorList>
            <person name="Zhang J."/>
            <person name="Kudrna D."/>
            <person name="Lee S."/>
            <person name="Talag J."/>
            <person name="Welchert J."/>
            <person name="Wing R.A."/>
        </authorList>
    </citation>
    <scope>NUCLEOTIDE SEQUENCE [LARGE SCALE GENOMIC DNA]</scope>
    <source>
        <strain evidence="17">cv. OR44</strain>
    </source>
</reference>
<evidence type="ECO:0000259" key="15">
    <source>
        <dbReference type="Pfam" id="PF23256"/>
    </source>
</evidence>
<accession>A0A0E0EH68</accession>
<dbReference type="Pfam" id="PF23259">
    <property type="entry name" value="CHX17_C"/>
    <property type="match status" value="2"/>
</dbReference>
<dbReference type="GO" id="GO:1902600">
    <property type="term" value="P:proton transmembrane transport"/>
    <property type="evidence" value="ECO:0007669"/>
    <property type="project" value="InterPro"/>
</dbReference>
<keyword evidence="18" id="KW-1185">Reference proteome</keyword>
<feature type="transmembrane region" description="Helical" evidence="13">
    <location>
        <begin position="902"/>
        <end position="922"/>
    </location>
</feature>
<evidence type="ECO:0000256" key="6">
    <source>
        <dbReference type="ARBA" id="ARBA00022692"/>
    </source>
</evidence>
<evidence type="ECO:0000256" key="11">
    <source>
        <dbReference type="ARBA" id="ARBA00023136"/>
    </source>
</evidence>